<keyword evidence="12" id="KW-1185">Reference proteome</keyword>
<feature type="compositionally biased region" description="Basic and acidic residues" evidence="8">
    <location>
        <begin position="344"/>
        <end position="356"/>
    </location>
</feature>
<dbReference type="PROSITE" id="PS51391">
    <property type="entry name" value="CID"/>
    <property type="match status" value="1"/>
</dbReference>
<dbReference type="GO" id="GO:0009908">
    <property type="term" value="P:flower development"/>
    <property type="evidence" value="ECO:0007669"/>
    <property type="project" value="UniProtKB-KW"/>
</dbReference>
<dbReference type="SUPFAM" id="SSF63748">
    <property type="entry name" value="Tudor/PWWP/MBT"/>
    <property type="match status" value="1"/>
</dbReference>
<feature type="compositionally biased region" description="Basic and acidic residues" evidence="8">
    <location>
        <begin position="403"/>
        <end position="449"/>
    </location>
</feature>
<dbReference type="InterPro" id="IPR006569">
    <property type="entry name" value="CID_dom"/>
</dbReference>
<feature type="compositionally biased region" description="Pro residues" evidence="8">
    <location>
        <begin position="1287"/>
        <end position="1299"/>
    </location>
</feature>
<evidence type="ECO:0000256" key="5">
    <source>
        <dbReference type="ARBA" id="ARBA00023089"/>
    </source>
</evidence>
<evidence type="ECO:0000259" key="10">
    <source>
        <dbReference type="PROSITE" id="PS51391"/>
    </source>
</evidence>
<feature type="compositionally biased region" description="Pro residues" evidence="8">
    <location>
        <begin position="1309"/>
        <end position="1321"/>
    </location>
</feature>
<keyword evidence="3" id="KW-0507">mRNA processing</keyword>
<dbReference type="InParanoid" id="A0A200QNU8"/>
<dbReference type="STRING" id="56857.A0A200QNU8"/>
<dbReference type="PANTHER" id="PTHR12550:SF70">
    <property type="entry name" value="JIL-1 ANCHORING AND STABILIZING PROTEIN, ISOFORM A"/>
    <property type="match status" value="1"/>
</dbReference>
<dbReference type="InterPro" id="IPR008942">
    <property type="entry name" value="ENTH_VHS"/>
</dbReference>
<keyword evidence="2" id="KW-0217">Developmental protein</keyword>
<dbReference type="InterPro" id="IPR000313">
    <property type="entry name" value="PWWP_dom"/>
</dbReference>
<feature type="compositionally biased region" description="Pro residues" evidence="8">
    <location>
        <begin position="1205"/>
        <end position="1279"/>
    </location>
</feature>
<feature type="compositionally biased region" description="Low complexity" evidence="8">
    <location>
        <begin position="496"/>
        <end position="508"/>
    </location>
</feature>
<feature type="compositionally biased region" description="Polar residues" evidence="8">
    <location>
        <begin position="875"/>
        <end position="887"/>
    </location>
</feature>
<comment type="subcellular location">
    <subcellularLocation>
        <location evidence="1">Nucleus</location>
    </subcellularLocation>
</comment>
<feature type="compositionally biased region" description="Polar residues" evidence="8">
    <location>
        <begin position="708"/>
        <end position="762"/>
    </location>
</feature>
<feature type="domain" description="CID" evidence="10">
    <location>
        <begin position="914"/>
        <end position="1055"/>
    </location>
</feature>
<dbReference type="PANTHER" id="PTHR12550">
    <property type="entry name" value="HEPATOMA-DERIVED GROWTH FACTOR-RELATED"/>
    <property type="match status" value="1"/>
</dbReference>
<dbReference type="CDD" id="cd20147">
    <property type="entry name" value="PWWP_HULK"/>
    <property type="match status" value="1"/>
</dbReference>
<dbReference type="Pfam" id="PF04818">
    <property type="entry name" value="CID"/>
    <property type="match status" value="1"/>
</dbReference>
<dbReference type="Proteomes" id="UP000195402">
    <property type="component" value="Unassembled WGS sequence"/>
</dbReference>
<feature type="domain" description="PWWP" evidence="9">
    <location>
        <begin position="20"/>
        <end position="66"/>
    </location>
</feature>
<feature type="region of interest" description="Disordered" evidence="8">
    <location>
        <begin position="704"/>
        <end position="766"/>
    </location>
</feature>
<evidence type="ECO:0000256" key="3">
    <source>
        <dbReference type="ARBA" id="ARBA00022664"/>
    </source>
</evidence>
<feature type="region of interest" description="Disordered" evidence="8">
    <location>
        <begin position="223"/>
        <end position="242"/>
    </location>
</feature>
<evidence type="ECO:0000256" key="6">
    <source>
        <dbReference type="ARBA" id="ARBA00023163"/>
    </source>
</evidence>
<accession>A0A200QNU8</accession>
<evidence type="ECO:0000256" key="1">
    <source>
        <dbReference type="ARBA" id="ARBA00004123"/>
    </source>
</evidence>
<dbReference type="EMBL" id="MVGT01001418">
    <property type="protein sequence ID" value="OVA12095.1"/>
    <property type="molecule type" value="Genomic_DNA"/>
</dbReference>
<protein>
    <submittedName>
        <fullName evidence="11">PWWP domain</fullName>
    </submittedName>
</protein>
<feature type="compositionally biased region" description="Basic and acidic residues" evidence="8">
    <location>
        <begin position="484"/>
        <end position="495"/>
    </location>
</feature>
<evidence type="ECO:0000256" key="8">
    <source>
        <dbReference type="SAM" id="MobiDB-lite"/>
    </source>
</evidence>
<feature type="compositionally biased region" description="Basic and acidic residues" evidence="8">
    <location>
        <begin position="146"/>
        <end position="156"/>
    </location>
</feature>
<dbReference type="PROSITE" id="PS50812">
    <property type="entry name" value="PWWP"/>
    <property type="match status" value="1"/>
</dbReference>
<reference evidence="11 12" key="1">
    <citation type="journal article" date="2017" name="Mol. Plant">
        <title>The Genome of Medicinal Plant Macleaya cordata Provides New Insights into Benzylisoquinoline Alkaloids Metabolism.</title>
        <authorList>
            <person name="Liu X."/>
            <person name="Liu Y."/>
            <person name="Huang P."/>
            <person name="Ma Y."/>
            <person name="Qing Z."/>
            <person name="Tang Q."/>
            <person name="Cao H."/>
            <person name="Cheng P."/>
            <person name="Zheng Y."/>
            <person name="Yuan Z."/>
            <person name="Zhou Y."/>
            <person name="Liu J."/>
            <person name="Tang Z."/>
            <person name="Zhuo Y."/>
            <person name="Zhang Y."/>
            <person name="Yu L."/>
            <person name="Huang J."/>
            <person name="Yang P."/>
            <person name="Peng Q."/>
            <person name="Zhang J."/>
            <person name="Jiang W."/>
            <person name="Zhang Z."/>
            <person name="Lin K."/>
            <person name="Ro D.K."/>
            <person name="Chen X."/>
            <person name="Xiong X."/>
            <person name="Shang Y."/>
            <person name="Huang S."/>
            <person name="Zeng J."/>
        </authorList>
    </citation>
    <scope>NUCLEOTIDE SEQUENCE [LARGE SCALE GENOMIC DNA]</scope>
    <source>
        <strain evidence="12">cv. BLH2017</strain>
        <tissue evidence="11">Root</tissue>
    </source>
</reference>
<dbReference type="Gene3D" id="2.30.30.140">
    <property type="match status" value="1"/>
</dbReference>
<keyword evidence="5" id="KW-0287">Flowering</keyword>
<evidence type="ECO:0000256" key="4">
    <source>
        <dbReference type="ARBA" id="ARBA00023015"/>
    </source>
</evidence>
<gene>
    <name evidence="11" type="ORF">BVC80_1771g16</name>
</gene>
<proteinExistence type="predicted"/>
<dbReference type="SMART" id="SM00293">
    <property type="entry name" value="PWWP"/>
    <property type="match status" value="1"/>
</dbReference>
<feature type="region of interest" description="Disordered" evidence="8">
    <location>
        <begin position="559"/>
        <end position="599"/>
    </location>
</feature>
<evidence type="ECO:0000313" key="12">
    <source>
        <dbReference type="Proteomes" id="UP000195402"/>
    </source>
</evidence>
<dbReference type="Pfam" id="PF00855">
    <property type="entry name" value="PWWP"/>
    <property type="match status" value="1"/>
</dbReference>
<feature type="region of interest" description="Disordered" evidence="8">
    <location>
        <begin position="875"/>
        <end position="913"/>
    </location>
</feature>
<dbReference type="GO" id="GO:0005634">
    <property type="term" value="C:nucleus"/>
    <property type="evidence" value="ECO:0007669"/>
    <property type="project" value="UniProtKB-SubCell"/>
</dbReference>
<dbReference type="OMA" id="GKHENSP"/>
<organism evidence="11 12">
    <name type="scientific">Macleaya cordata</name>
    <name type="common">Five-seeded plume-poppy</name>
    <name type="synonym">Bocconia cordata</name>
    <dbReference type="NCBI Taxonomy" id="56857"/>
    <lineage>
        <taxon>Eukaryota</taxon>
        <taxon>Viridiplantae</taxon>
        <taxon>Streptophyta</taxon>
        <taxon>Embryophyta</taxon>
        <taxon>Tracheophyta</taxon>
        <taxon>Spermatophyta</taxon>
        <taxon>Magnoliopsida</taxon>
        <taxon>Ranunculales</taxon>
        <taxon>Papaveraceae</taxon>
        <taxon>Papaveroideae</taxon>
        <taxon>Macleaya</taxon>
    </lineage>
</organism>
<keyword evidence="7" id="KW-0539">Nucleus</keyword>
<keyword evidence="4" id="KW-0805">Transcription regulation</keyword>
<comment type="caution">
    <text evidence="11">The sequence shown here is derived from an EMBL/GenBank/DDBJ whole genome shotgun (WGS) entry which is preliminary data.</text>
</comment>
<sequence>MAPGRKRGANRNKAKNQLSLGDLVLAKVKGFPAWPAKISRPEDWERAPDPRKYFVQFFGTAEIAFVAPVDIQAFTNETRSKLSARCQGKTVKGKTFSDFARAVKEISEAFEELQQKNSDDCKGEVAPPIGGGEVELKDQVETVGHKEGASNEHVGDEVSGSEEISHRDGETACQDVKPNVFCSANQFSPVLSVKERNITSDDGTDLQKQEVLLISKMDNVHPHEEESGCIGEDGKGTGPQLNKVENISKSLDAGTSNHISDAEGDPPSGLIDDDNDGSPPLAISVGTKRFGGGHKTITNGDRAKKVLAIPKRKRESLVEVQKKKNSALASLGNGDSDGDIDLVESGKHLKDGEQRKIAPCNSVKGSSPGTIKSDADVNTGKTDKSLVKAKKNVVRKRNSSGAHDSDKDILANPKEQDTSGKMLSGDRSKKRAEPRDRKHKLDNSEDSRPAKRSKRVCLDTDAAAAKKSIVKTRKNDSPCSGGVDTKRNKRMDSKKPSSSNKAANNSTAKTERCNAGSNLSNDEAVLPLTKRRRRALEVMSNSASQDNAYIKERSSDFCKNEASSSGNVRSPAVKVQSRRRALRRFDDDDDDNEKESRSPICVESAKQVAVDVKVENCDLAGQNNHFKNSILPVKLINESSSPTPSETEEKTLKKARALHVSHSPGKLGTQKLIVKEDKPSPISPKNSLELVGAAKPLEHKAIKPQVKASGSVTSGHAQAGSTKVSGQASDSLKRSSNQVATQKSKPTCSAENSRITPKTNMRMNDDASVGHFRENDTLLGERSEVAREDKAAISLLDSKFEDSVTSMKHLIAAAQAKRKQAHLQSHDNFISSLISSGSMIQGRSPGPVLAVHSGSSIVVQQDAIGFYAHPTLGSPSSHSRQFTSQHQLAPEEFEEGRVSSGNRAPGGSLSGGTEAAVARDAFEGMIETLSRTKESIGRATRHAIDCAKYGIASEVVELLIRKLENEPSYHRRVDLFFLVDSITQCSHSQKGIAGASYIPTVQAALPRLLGAAIPPGTGARENRRQCLKVLRLWLERKILPESVLRRYMDDFGISNDEMTAGVSHRRPSRAERAIDDPIREMEGMLVDEYGSNATFQLPGFLSSRVFEDEDDLPSSIHRESGDEILLEAACISGQEQDAVTPSDRRHLILEEVDGELEMEDVSGSPKNERSTARNGSLHLESRRLNPDSTLEATSDHQTEFTPLPLGSPPLPLDSPPPPPPLPPSPPPPPPPPPPFSPSPPPPPPPPHLSSQPPPPSQPIPVPPPSGAPPPSLPPQPSIPYQPSLPQSIPPQPSMPPQPSLQPHHSLPSCSPPLPYQPPPPQEYYITSSGNNLHQTSGVTPHPGHVSSAIKNEMFPQQSPCLVPTGACRPHDTSGFNSSRPYEYGHNDMYANPQASQPKQQFQPTNAPFAQRPYHPVPPTQTPPNHFSYTKPPAQHHEQQPYPRPYPLPSLPNGQRPYIIDEQRRIPSSDFNPDNQHGIWVGGGRNPTCSGPPFVPEGYFRPPVERPPSNNMGFQHPVHNPLPFGAPVPGHGATQMLPCRPDISSHNCWRSA</sequence>
<keyword evidence="6" id="KW-0804">Transcription</keyword>
<dbReference type="FunCoup" id="A0A200QNU8">
    <property type="interactions" value="2044"/>
</dbReference>
<feature type="compositionally biased region" description="Polar residues" evidence="8">
    <location>
        <begin position="1392"/>
        <end position="1407"/>
    </location>
</feature>
<evidence type="ECO:0000256" key="7">
    <source>
        <dbReference type="ARBA" id="ARBA00023242"/>
    </source>
</evidence>
<feature type="region of interest" description="Disordered" evidence="8">
    <location>
        <begin position="146"/>
        <end position="171"/>
    </location>
</feature>
<feature type="region of interest" description="Disordered" evidence="8">
    <location>
        <begin position="253"/>
        <end position="298"/>
    </location>
</feature>
<dbReference type="PRINTS" id="PR01217">
    <property type="entry name" value="PRICHEXTENSN"/>
</dbReference>
<feature type="compositionally biased region" description="Polar residues" evidence="8">
    <location>
        <begin position="1324"/>
        <end position="1338"/>
    </location>
</feature>
<feature type="region of interest" description="Disordered" evidence="8">
    <location>
        <begin position="328"/>
        <end position="519"/>
    </location>
</feature>
<dbReference type="Gene3D" id="1.25.40.90">
    <property type="match status" value="1"/>
</dbReference>
<dbReference type="GO" id="GO:0006397">
    <property type="term" value="P:mRNA processing"/>
    <property type="evidence" value="ECO:0007669"/>
    <property type="project" value="UniProtKB-KW"/>
</dbReference>
<dbReference type="FunFam" id="1.25.40.90:FF:000037">
    <property type="entry name" value="Enhancer of ag-4 2"/>
    <property type="match status" value="1"/>
</dbReference>
<evidence type="ECO:0000259" key="9">
    <source>
        <dbReference type="PROSITE" id="PS50812"/>
    </source>
</evidence>
<name>A0A200QNU8_MACCD</name>
<evidence type="ECO:0000313" key="11">
    <source>
        <dbReference type="EMBL" id="OVA12095.1"/>
    </source>
</evidence>
<dbReference type="OrthoDB" id="62853at2759"/>
<dbReference type="SMART" id="SM00582">
    <property type="entry name" value="RPR"/>
    <property type="match status" value="1"/>
</dbReference>
<evidence type="ECO:0000256" key="2">
    <source>
        <dbReference type="ARBA" id="ARBA00022473"/>
    </source>
</evidence>
<feature type="region of interest" description="Disordered" evidence="8">
    <location>
        <begin position="1155"/>
        <end position="1347"/>
    </location>
</feature>
<feature type="region of interest" description="Disordered" evidence="8">
    <location>
        <begin position="1371"/>
        <end position="1451"/>
    </location>
</feature>
<feature type="compositionally biased region" description="Basic residues" evidence="8">
    <location>
        <begin position="387"/>
        <end position="398"/>
    </location>
</feature>